<evidence type="ECO:0000256" key="1">
    <source>
        <dbReference type="ARBA" id="ARBA00022801"/>
    </source>
</evidence>
<dbReference type="GO" id="GO:0009395">
    <property type="term" value="P:phospholipid catabolic process"/>
    <property type="evidence" value="ECO:0007669"/>
    <property type="project" value="TreeGrafter"/>
</dbReference>
<evidence type="ECO:0000256" key="2">
    <source>
        <dbReference type="SAM" id="MobiDB-lite"/>
    </source>
</evidence>
<organism evidence="4 5">
    <name type="scientific">Burkholderia gladioli</name>
    <name type="common">Pseudomonas marginata</name>
    <name type="synonym">Phytomonas marginata</name>
    <dbReference type="NCBI Taxonomy" id="28095"/>
    <lineage>
        <taxon>Bacteria</taxon>
        <taxon>Pseudomonadati</taxon>
        <taxon>Pseudomonadota</taxon>
        <taxon>Betaproteobacteria</taxon>
        <taxon>Burkholderiales</taxon>
        <taxon>Burkholderiaceae</taxon>
        <taxon>Burkholderia</taxon>
    </lineage>
</organism>
<dbReference type="Pfam" id="PF04185">
    <property type="entry name" value="Phosphoesterase"/>
    <property type="match status" value="1"/>
</dbReference>
<dbReference type="EMBL" id="PDDY01000001">
    <property type="protein sequence ID" value="PEH43467.1"/>
    <property type="molecule type" value="Genomic_DNA"/>
</dbReference>
<feature type="region of interest" description="Disordered" evidence="2">
    <location>
        <begin position="767"/>
        <end position="786"/>
    </location>
</feature>
<accession>A0A2A7SII9</accession>
<keyword evidence="1" id="KW-0378">Hydrolase</keyword>
<sequence>MSVSSKLRIPLLLTSIAAASMLVACGGDDDSSSASNGNGGTTTSTKTLTGTVAASALVPGGTTGDPVIKAGYYAGATVCLDVNGNGKCDGSDPVATTDAKGQFTLTVASNATGQLLADIGTKATNTAAGSAVASHLVLRASAAQVADQGANIVISPMSSEVQRLVEANNSNYATEKANLATRLSGAGVANAASSVTVPAADVLADAGKLSGAEQAAILYEDNALSNRYTYATTKLDRGDLYPDNLAIAGGDPSLAKLQGISSATLVTPTQTQAPITFAQAQQAAFNVEGIPRYDAVFILMLENRSIGTTTGGTIGIEGSGDAPYIAGNLDFNTGKWNQATTYYSTGNPSEPNYTALGGADDWGITDDNWWGCGVDTSSLTDAAFKGGTASDGQPLVATPAGTPTQTSALSSFGTCPAGTTTAAHNITAPNLFTLLTNSGLTWRTYSESMNPGQDVRTDSIADTAVVAGYNGAAGTTTAGITSPAIAMPSSLYKTKHHPGMAYQTARSLPDFFASNRTLFGTQYASAIKSTSVYPVPQNYNFDQFSTDLANGDVGAINFIMPDQCDDMHGTGNDPTCKGDNLVKRGDSYVQQVVSKIQASPIWNNPKRHVAIVVMFDEGEGSSTSCCGWNPSQTSKAEPLTFANGTYTPTVTTVYNHGNHGHGNSIFGVITNHGPQGIQDSDAYSHFSLVRTMQDMFQLADPAPGQEFTYLARAKYTESFIAQNILNLPELASSADTHFDSVRPMNHAYITPAGYTQKLNPADIIGTQEANRQPGPDKTQTNIWAIQ</sequence>
<dbReference type="PANTHER" id="PTHR31956:SF8">
    <property type="entry name" value="ACID PHOSPHATASE PHOA (AFU_ORTHOLOGUE AFUA_1G03570)"/>
    <property type="match status" value="1"/>
</dbReference>
<dbReference type="PROSITE" id="PS51257">
    <property type="entry name" value="PROKAR_LIPOPROTEIN"/>
    <property type="match status" value="1"/>
</dbReference>
<evidence type="ECO:0000313" key="4">
    <source>
        <dbReference type="EMBL" id="PEH43467.1"/>
    </source>
</evidence>
<proteinExistence type="predicted"/>
<feature type="compositionally biased region" description="Polar residues" evidence="2">
    <location>
        <begin position="777"/>
        <end position="786"/>
    </location>
</feature>
<dbReference type="AlphaFoldDB" id="A0A2A7SII9"/>
<protein>
    <submittedName>
        <fullName evidence="4">Phosphoesterase</fullName>
    </submittedName>
</protein>
<reference evidence="5" key="1">
    <citation type="submission" date="2017-09" db="EMBL/GenBank/DDBJ databases">
        <title>FDA dAtabase for Regulatory Grade micrObial Sequences (FDA-ARGOS): Supporting development and validation of Infectious Disease Dx tests.</title>
        <authorList>
            <person name="Minogue T."/>
            <person name="Wolcott M."/>
            <person name="Wasieloski L."/>
            <person name="Aguilar W."/>
            <person name="Moore D."/>
            <person name="Tallon L."/>
            <person name="Sadzewicz L."/>
            <person name="Ott S."/>
            <person name="Zhao X."/>
            <person name="Nagaraj S."/>
            <person name="Vavikolanu K."/>
            <person name="Aluvathingal J."/>
            <person name="Nadendla S."/>
            <person name="Sichtig H."/>
        </authorList>
    </citation>
    <scope>NUCLEOTIDE SEQUENCE [LARGE SCALE GENOMIC DNA]</scope>
    <source>
        <strain evidence="5">FDAARGOS_390</strain>
    </source>
</reference>
<feature type="signal peptide" evidence="3">
    <location>
        <begin position="1"/>
        <end position="26"/>
    </location>
</feature>
<dbReference type="PANTHER" id="PTHR31956">
    <property type="entry name" value="NON-SPECIFIC PHOSPHOLIPASE C4-RELATED"/>
    <property type="match status" value="1"/>
</dbReference>
<dbReference type="Gene3D" id="3.40.720.10">
    <property type="entry name" value="Alkaline Phosphatase, subunit A"/>
    <property type="match status" value="1"/>
</dbReference>
<name>A0A2A7SII9_BURGA</name>
<dbReference type="GO" id="GO:0016788">
    <property type="term" value="F:hydrolase activity, acting on ester bonds"/>
    <property type="evidence" value="ECO:0007669"/>
    <property type="project" value="InterPro"/>
</dbReference>
<keyword evidence="3" id="KW-0732">Signal</keyword>
<gene>
    <name evidence="4" type="ORF">CRM94_15645</name>
</gene>
<evidence type="ECO:0000256" key="3">
    <source>
        <dbReference type="SAM" id="SignalP"/>
    </source>
</evidence>
<evidence type="ECO:0000313" key="5">
    <source>
        <dbReference type="Proteomes" id="UP000220629"/>
    </source>
</evidence>
<comment type="caution">
    <text evidence="4">The sequence shown here is derived from an EMBL/GenBank/DDBJ whole genome shotgun (WGS) entry which is preliminary data.</text>
</comment>
<feature type="chain" id="PRO_5012043650" evidence="3">
    <location>
        <begin position="27"/>
        <end position="786"/>
    </location>
</feature>
<dbReference type="InterPro" id="IPR017850">
    <property type="entry name" value="Alkaline_phosphatase_core_sf"/>
</dbReference>
<dbReference type="Proteomes" id="UP000220629">
    <property type="component" value="Unassembled WGS sequence"/>
</dbReference>
<dbReference type="InterPro" id="IPR007312">
    <property type="entry name" value="Phosphoesterase"/>
</dbReference>
<dbReference type="RefSeq" id="WP_098153083.1">
    <property type="nucleotide sequence ID" value="NZ_CADEQB010000001.1"/>
</dbReference>